<dbReference type="AlphaFoldDB" id="A0A2P2E2U6"/>
<evidence type="ECO:0000313" key="1">
    <source>
        <dbReference type="EMBL" id="GBF51208.1"/>
    </source>
</evidence>
<evidence type="ECO:0000313" key="2">
    <source>
        <dbReference type="Proteomes" id="UP000245133"/>
    </source>
</evidence>
<sequence length="353" mass="39709">MKKQSQEPDDFIILMQNQTTFQLIENKLLPEKTPDPGLGKALRTILSASGLKENSESSFQISVDWRGKGLPYNYKLYGSGTDYLTRYTGTQIDGDITFQIAGSKKTIPFSLTRTPLLSFEFKSKEHMKHESEAPFEEPIWSYSFRGDGPIGKFLVVVSRAYKNPPVLWALKHKELSMRYLGASLAGELGLIQTRPILEKLVASQSFDIPNPAEAAAKSLGLFLPTPSTTKILTKVALSKSTAWFNAYKSLIGFNEPSLVIELLNIMNYSRIVLFSENLQVIQQAEKACSAKCKPFLENYRKRALETKAEISAGKISEIEYVEDSITGKSIRYSRQDILDRQLIGIDRILTKFQ</sequence>
<reference evidence="1 2" key="1">
    <citation type="submission" date="2018-02" db="EMBL/GenBank/DDBJ databases">
        <title>Novel Leptospira species isolated from soil and water in Japan.</title>
        <authorList>
            <person name="Nakao R."/>
            <person name="Masuzawa T."/>
        </authorList>
    </citation>
    <scope>NUCLEOTIDE SEQUENCE [LARGE SCALE GENOMIC DNA]</scope>
    <source>
        <strain evidence="1 2">YH101</strain>
    </source>
</reference>
<name>A0A2P2E2U6_9LEPT</name>
<dbReference type="EMBL" id="BFBB01000008">
    <property type="protein sequence ID" value="GBF51208.1"/>
    <property type="molecule type" value="Genomic_DNA"/>
</dbReference>
<proteinExistence type="predicted"/>
<keyword evidence="2" id="KW-1185">Reference proteome</keyword>
<dbReference type="Proteomes" id="UP000245133">
    <property type="component" value="Unassembled WGS sequence"/>
</dbReference>
<accession>A0A2P2E2U6</accession>
<comment type="caution">
    <text evidence="1">The sequence shown here is derived from an EMBL/GenBank/DDBJ whole genome shotgun (WGS) entry which is preliminary data.</text>
</comment>
<organism evidence="1 2">
    <name type="scientific">Leptospira ryugenii</name>
    <dbReference type="NCBI Taxonomy" id="1917863"/>
    <lineage>
        <taxon>Bacteria</taxon>
        <taxon>Pseudomonadati</taxon>
        <taxon>Spirochaetota</taxon>
        <taxon>Spirochaetia</taxon>
        <taxon>Leptospirales</taxon>
        <taxon>Leptospiraceae</taxon>
        <taxon>Leptospira</taxon>
    </lineage>
</organism>
<protein>
    <submittedName>
        <fullName evidence="1">Uncharacterized protein</fullName>
    </submittedName>
</protein>
<gene>
    <name evidence="1" type="ORF">LPTSP4_27400</name>
</gene>